<organism evidence="2 3">
    <name type="scientific">Eisenbergiella porci</name>
    <dbReference type="NCBI Taxonomy" id="2652274"/>
    <lineage>
        <taxon>Bacteria</taxon>
        <taxon>Bacillati</taxon>
        <taxon>Bacillota</taxon>
        <taxon>Clostridia</taxon>
        <taxon>Lachnospirales</taxon>
        <taxon>Lachnospiraceae</taxon>
        <taxon>Eisenbergiella</taxon>
    </lineage>
</organism>
<sequence>MRNIYDAFEPLYKMQESMRKMTAPYDSAFAVFEQMNRTASIARQITSAEWIAQQYPSLSAMQNVLQNIKFPQFDVLPMPLPNFNPLSEFLTQTQGIIEAATGTEAMKSFIGTKSAIQELSFRIQEITLKDANVYFPEQLIPDDYIFNVEPECVEYKRDDSQSECIGIKKLSPLDAFNIICALISVLFAVIGFLQDQISPSQEQVQTIIEEQSETNKILQQQLDATAKTVDYLSTILLEIQTNMEESEAIHQQNPERSEDEDSDSQSTDSAPFGSQSENPTSHGEPDVPDMN</sequence>
<keyword evidence="3" id="KW-1185">Reference proteome</keyword>
<name>A0A6N7W4I6_9FIRM</name>
<dbReference type="AlphaFoldDB" id="A0A6N7W4I6"/>
<reference evidence="2 3" key="1">
    <citation type="submission" date="2019-08" db="EMBL/GenBank/DDBJ databases">
        <title>In-depth cultivation of the pig gut microbiome towards novel bacterial diversity and tailored functional studies.</title>
        <authorList>
            <person name="Wylensek D."/>
            <person name="Hitch T.C.A."/>
            <person name="Clavel T."/>
        </authorList>
    </citation>
    <scope>NUCLEOTIDE SEQUENCE [LARGE SCALE GENOMIC DNA]</scope>
    <source>
        <strain evidence="2 3">WCA-389-WT-23B</strain>
    </source>
</reference>
<proteinExistence type="predicted"/>
<feature type="region of interest" description="Disordered" evidence="1">
    <location>
        <begin position="246"/>
        <end position="291"/>
    </location>
</feature>
<comment type="caution">
    <text evidence="2">The sequence shown here is derived from an EMBL/GenBank/DDBJ whole genome shotgun (WGS) entry which is preliminary data.</text>
</comment>
<evidence type="ECO:0000256" key="1">
    <source>
        <dbReference type="SAM" id="MobiDB-lite"/>
    </source>
</evidence>
<dbReference type="EMBL" id="VUMI01000032">
    <property type="protein sequence ID" value="MSS90151.1"/>
    <property type="molecule type" value="Genomic_DNA"/>
</dbReference>
<evidence type="ECO:0000313" key="2">
    <source>
        <dbReference type="EMBL" id="MSS90151.1"/>
    </source>
</evidence>
<accession>A0A6N7W4I6</accession>
<feature type="compositionally biased region" description="Polar residues" evidence="1">
    <location>
        <begin position="272"/>
        <end position="281"/>
    </location>
</feature>
<dbReference type="Proteomes" id="UP000436047">
    <property type="component" value="Unassembled WGS sequence"/>
</dbReference>
<gene>
    <name evidence="2" type="ORF">FYJ45_18265</name>
</gene>
<evidence type="ECO:0000313" key="3">
    <source>
        <dbReference type="Proteomes" id="UP000436047"/>
    </source>
</evidence>
<dbReference type="GeneID" id="86054984"/>
<protein>
    <submittedName>
        <fullName evidence="2">Uncharacterized protein</fullName>
    </submittedName>
</protein>
<dbReference type="RefSeq" id="WP_154466402.1">
    <property type="nucleotide sequence ID" value="NZ_VUMI01000032.1"/>
</dbReference>